<evidence type="ECO:0000313" key="2">
    <source>
        <dbReference type="EMBL" id="KAK6488046.1"/>
    </source>
</evidence>
<dbReference type="InterPro" id="IPR029526">
    <property type="entry name" value="PGBD"/>
</dbReference>
<protein>
    <submittedName>
        <fullName evidence="2">PiggyBac transposable element-derived protein 2-like</fullName>
    </submittedName>
</protein>
<evidence type="ECO:0000259" key="1">
    <source>
        <dbReference type="Pfam" id="PF13843"/>
    </source>
</evidence>
<sequence length="536" mass="62168">MEQEESVAPFESALPAEVRARGLDWQSRRSIPPIPQWKCRLHEAFEVKEPIDYFRHLLKPTTIEFMVEQTNLYAIQSDPNRPLNVTNEEMEQFIGICFYMSLYGLPRSRMFWCTSTRVDCVANTMGRHRWETIKRFLHFANNDDQVPAGQPGHDRLFKVRPLLTSLLKSFKAIPMDEMLCVDEQIVPFKGKSAMKQYNPKKPKRWGYKVFVLSDSNGIVYNFDIYTGSISPVDGMPDIGASGNVVLQLASIIPDNLSYKIFFDNWFCSVDLQVALQKKKIHSVWTVRQNRLAGCTFMNDKEMKKKGRGTFEEKEAKHNGVYLRAVKWFDNRPVTLLSTYAAANPTSTVERWDKRRKETVQVTCPNIVKLYNQSMGGVDLLDSLIALYRTKIRSKKWYHRIVFHMMDFTLVQAWLLYRRDCRDCGIQKKEQLSLLEFKTEVASCLCKQNKINLKRKGRPSHCVEASLDENRKRGRVGPVPPTPVRQDNTDHWPVWAETRGRCKYPGCKGIIKVQCVKCGVFLCFTAEKNCFVDFHKQ</sequence>
<comment type="caution">
    <text evidence="2">The sequence shown here is derived from an EMBL/GenBank/DDBJ whole genome shotgun (WGS) entry which is preliminary data.</text>
</comment>
<dbReference type="PANTHER" id="PTHR47272">
    <property type="entry name" value="DDE_TNP_1_7 DOMAIN-CONTAINING PROTEIN"/>
    <property type="match status" value="1"/>
</dbReference>
<dbReference type="EMBL" id="JAHFZB010000007">
    <property type="protein sequence ID" value="KAK6488046.1"/>
    <property type="molecule type" value="Genomic_DNA"/>
</dbReference>
<dbReference type="Pfam" id="PF13843">
    <property type="entry name" value="DDE_Tnp_1_7"/>
    <property type="match status" value="1"/>
</dbReference>
<feature type="domain" description="PiggyBac transposable element-derived protein" evidence="1">
    <location>
        <begin position="50"/>
        <end position="413"/>
    </location>
</feature>
<dbReference type="PANTHER" id="PTHR47272:SF1">
    <property type="entry name" value="PIGGYBAC TRANSPOSABLE ELEMENT-DERIVED PROTEIN 3-LIKE"/>
    <property type="match status" value="1"/>
</dbReference>
<reference evidence="2 3" key="1">
    <citation type="submission" date="2021-05" db="EMBL/GenBank/DDBJ databases">
        <authorList>
            <person name="Zahm M."/>
            <person name="Klopp C."/>
            <person name="Cabau C."/>
            <person name="Kuhl H."/>
            <person name="Suciu R."/>
            <person name="Ciorpac M."/>
            <person name="Holostenco D."/>
            <person name="Gessner J."/>
            <person name="Wuertz S."/>
            <person name="Hohne C."/>
            <person name="Stock M."/>
            <person name="Gislard M."/>
            <person name="Lluch J."/>
            <person name="Milhes M."/>
            <person name="Lampietro C."/>
            <person name="Lopez Roques C."/>
            <person name="Donnadieu C."/>
            <person name="Du K."/>
            <person name="Schartl M."/>
            <person name="Guiguen Y."/>
        </authorList>
    </citation>
    <scope>NUCLEOTIDE SEQUENCE [LARGE SCALE GENOMIC DNA]</scope>
    <source>
        <strain evidence="2">Hh-F2</strain>
        <tissue evidence="2">Blood</tissue>
    </source>
</reference>
<organism evidence="2 3">
    <name type="scientific">Huso huso</name>
    <name type="common">Beluga</name>
    <name type="synonym">Acipenser huso</name>
    <dbReference type="NCBI Taxonomy" id="61971"/>
    <lineage>
        <taxon>Eukaryota</taxon>
        <taxon>Metazoa</taxon>
        <taxon>Chordata</taxon>
        <taxon>Craniata</taxon>
        <taxon>Vertebrata</taxon>
        <taxon>Euteleostomi</taxon>
        <taxon>Actinopterygii</taxon>
        <taxon>Chondrostei</taxon>
        <taxon>Acipenseriformes</taxon>
        <taxon>Acipenseridae</taxon>
        <taxon>Huso</taxon>
    </lineage>
</organism>
<gene>
    <name evidence="2" type="ORF">HHUSO_G9391</name>
</gene>
<accession>A0ABR0ZTA5</accession>
<dbReference type="Proteomes" id="UP001369086">
    <property type="component" value="Unassembled WGS sequence"/>
</dbReference>
<evidence type="ECO:0000313" key="3">
    <source>
        <dbReference type="Proteomes" id="UP001369086"/>
    </source>
</evidence>
<keyword evidence="3" id="KW-1185">Reference proteome</keyword>
<proteinExistence type="predicted"/>
<name>A0ABR0ZTA5_HUSHU</name>